<dbReference type="GO" id="GO:0004540">
    <property type="term" value="F:RNA nuclease activity"/>
    <property type="evidence" value="ECO:0007669"/>
    <property type="project" value="InterPro"/>
</dbReference>
<dbReference type="InterPro" id="IPR021139">
    <property type="entry name" value="NYN"/>
</dbReference>
<feature type="compositionally biased region" description="Low complexity" evidence="1">
    <location>
        <begin position="268"/>
        <end position="287"/>
    </location>
</feature>
<evidence type="ECO:0000313" key="3">
    <source>
        <dbReference type="EMBL" id="KAE9399688.1"/>
    </source>
</evidence>
<feature type="domain" description="NYN" evidence="2">
    <location>
        <begin position="7"/>
        <end position="154"/>
    </location>
</feature>
<evidence type="ECO:0000256" key="1">
    <source>
        <dbReference type="SAM" id="MobiDB-lite"/>
    </source>
</evidence>
<protein>
    <recommendedName>
        <fullName evidence="2">NYN domain-containing protein</fullName>
    </recommendedName>
</protein>
<dbReference type="Proteomes" id="UP000799118">
    <property type="component" value="Unassembled WGS sequence"/>
</dbReference>
<feature type="compositionally biased region" description="Low complexity" evidence="1">
    <location>
        <begin position="439"/>
        <end position="455"/>
    </location>
</feature>
<dbReference type="AlphaFoldDB" id="A0A6A4HQQ4"/>
<dbReference type="EMBL" id="ML769466">
    <property type="protein sequence ID" value="KAE9399688.1"/>
    <property type="molecule type" value="Genomic_DNA"/>
</dbReference>
<evidence type="ECO:0000313" key="4">
    <source>
        <dbReference type="Proteomes" id="UP000799118"/>
    </source>
</evidence>
<gene>
    <name evidence="3" type="ORF">BT96DRAFT_919993</name>
</gene>
<accession>A0A6A4HQQ4</accession>
<sequence length="561" mass="59015">MEEIGQVAVFWDYENCATPSSLSGYELVRRIRDLAHEFGSVKLLKAYTELSEQSINSPRSITLRSELQSSGVSITDCPHNGYKNVADQMIIADLLTFAMDNPTNPSNTTILLMSGDRDFAYPLSVLRLRRYNVVVVAPSVVHPSLRAQASRFFEWSTSILGVNGDDNPSQAARGRPRNGNVISPSLSTITSSLSSSASQSSDNSKEDSKLLRSPIKAHVSAPPPTVMPSSAVPAGPTPSTIPSSLSNGCSRAPETETSPPGYSSITAQPSSSTLLPSPSIPTSSPQSVRNLTNETRLVVPTPVSISSSNLPRAPLPSFPRPSSAGPSFPETTSSLISNRPQAIVAAALARRAAENASNAISQHPPGPSSQYLLSPAPSSTYAQVGYSAEKGSAFTGATDGNKAVSLSGGVMLSTSQVPSSRVTEQTGPASSGDKLVTKASNPASNPPATASALPKPVLPVAKPPLPPAPPPPLKSIPPFFLPLVQHLEKLRLKGTLNADRSSVSVALMKVDKKMYQHAGCTKFKDFSVKAEGMGLVQMGGSEGGAWIKLHPDLHGRIELKC</sequence>
<dbReference type="PANTHER" id="PTHR14379">
    <property type="entry name" value="LIMKAIN B LKAP"/>
    <property type="match status" value="1"/>
</dbReference>
<dbReference type="CDD" id="cd10910">
    <property type="entry name" value="PIN_limkain_b1_N_like"/>
    <property type="match status" value="1"/>
</dbReference>
<dbReference type="GO" id="GO:1905762">
    <property type="term" value="F:CCR4-NOT complex binding"/>
    <property type="evidence" value="ECO:0007669"/>
    <property type="project" value="TreeGrafter"/>
</dbReference>
<dbReference type="GO" id="GO:0005777">
    <property type="term" value="C:peroxisome"/>
    <property type="evidence" value="ECO:0007669"/>
    <property type="project" value="InterPro"/>
</dbReference>
<dbReference type="GO" id="GO:0010468">
    <property type="term" value="P:regulation of gene expression"/>
    <property type="evidence" value="ECO:0007669"/>
    <property type="project" value="InterPro"/>
</dbReference>
<dbReference type="Pfam" id="PF01936">
    <property type="entry name" value="NYN"/>
    <property type="match status" value="1"/>
</dbReference>
<dbReference type="Gene3D" id="3.40.50.1010">
    <property type="entry name" value="5'-nuclease"/>
    <property type="match status" value="1"/>
</dbReference>
<keyword evidence="4" id="KW-1185">Reference proteome</keyword>
<feature type="compositionally biased region" description="Polar residues" evidence="1">
    <location>
        <begin position="414"/>
        <end position="429"/>
    </location>
</feature>
<feature type="region of interest" description="Disordered" evidence="1">
    <location>
        <begin position="163"/>
        <end position="334"/>
    </location>
</feature>
<feature type="compositionally biased region" description="Low complexity" evidence="1">
    <location>
        <begin position="182"/>
        <end position="202"/>
    </location>
</feature>
<evidence type="ECO:0000259" key="2">
    <source>
        <dbReference type="Pfam" id="PF01936"/>
    </source>
</evidence>
<dbReference type="PANTHER" id="PTHR14379:SF3">
    <property type="entry name" value="MEIOSIS REGULATOR AND MRNA STABILITY FACTOR 1"/>
    <property type="match status" value="1"/>
</dbReference>
<feature type="compositionally biased region" description="Polar residues" evidence="1">
    <location>
        <begin position="237"/>
        <end position="267"/>
    </location>
</feature>
<dbReference type="OrthoDB" id="549353at2759"/>
<feature type="region of interest" description="Disordered" evidence="1">
    <location>
        <begin position="414"/>
        <end position="455"/>
    </location>
</feature>
<organism evidence="3 4">
    <name type="scientific">Gymnopus androsaceus JB14</name>
    <dbReference type="NCBI Taxonomy" id="1447944"/>
    <lineage>
        <taxon>Eukaryota</taxon>
        <taxon>Fungi</taxon>
        <taxon>Dikarya</taxon>
        <taxon>Basidiomycota</taxon>
        <taxon>Agaricomycotina</taxon>
        <taxon>Agaricomycetes</taxon>
        <taxon>Agaricomycetidae</taxon>
        <taxon>Agaricales</taxon>
        <taxon>Marasmiineae</taxon>
        <taxon>Omphalotaceae</taxon>
        <taxon>Gymnopus</taxon>
    </lineage>
</organism>
<dbReference type="InterPro" id="IPR024768">
    <property type="entry name" value="Marf1"/>
</dbReference>
<name>A0A6A4HQQ4_9AGAR</name>
<proteinExistence type="predicted"/>
<reference evidence="3" key="1">
    <citation type="journal article" date="2019" name="Environ. Microbiol.">
        <title>Fungal ecological strategies reflected in gene transcription - a case study of two litter decomposers.</title>
        <authorList>
            <person name="Barbi F."/>
            <person name="Kohler A."/>
            <person name="Barry K."/>
            <person name="Baskaran P."/>
            <person name="Daum C."/>
            <person name="Fauchery L."/>
            <person name="Ihrmark K."/>
            <person name="Kuo A."/>
            <person name="LaButti K."/>
            <person name="Lipzen A."/>
            <person name="Morin E."/>
            <person name="Grigoriev I.V."/>
            <person name="Henrissat B."/>
            <person name="Lindahl B."/>
            <person name="Martin F."/>
        </authorList>
    </citation>
    <scope>NUCLEOTIDE SEQUENCE</scope>
    <source>
        <strain evidence="3">JB14</strain>
    </source>
</reference>